<dbReference type="Gene3D" id="1.25.50.20">
    <property type="match status" value="1"/>
</dbReference>
<dbReference type="InterPro" id="IPR024571">
    <property type="entry name" value="ERAP1-like_C_dom"/>
</dbReference>
<dbReference type="AlphaFoldDB" id="A0A814QJ65"/>
<dbReference type="Proteomes" id="UP000663877">
    <property type="component" value="Unassembled WGS sequence"/>
</dbReference>
<evidence type="ECO:0000313" key="3">
    <source>
        <dbReference type="EMBL" id="CAF1120165.1"/>
    </source>
</evidence>
<evidence type="ECO:0000313" key="2">
    <source>
        <dbReference type="EMBL" id="CAF1027461.1"/>
    </source>
</evidence>
<evidence type="ECO:0000259" key="1">
    <source>
        <dbReference type="Pfam" id="PF11838"/>
    </source>
</evidence>
<reference evidence="3" key="1">
    <citation type="submission" date="2021-02" db="EMBL/GenBank/DDBJ databases">
        <authorList>
            <person name="Nowell W R."/>
        </authorList>
    </citation>
    <scope>NUCLEOTIDE SEQUENCE</scope>
</reference>
<dbReference type="Pfam" id="PF11838">
    <property type="entry name" value="ERAP1_C"/>
    <property type="match status" value="1"/>
</dbReference>
<evidence type="ECO:0000313" key="4">
    <source>
        <dbReference type="Proteomes" id="UP000663832"/>
    </source>
</evidence>
<name>A0A814QJ65_9BILA</name>
<dbReference type="OrthoDB" id="10031169at2759"/>
<dbReference type="Proteomes" id="UP000663832">
    <property type="component" value="Unassembled WGS sequence"/>
</dbReference>
<proteinExistence type="predicted"/>
<protein>
    <recommendedName>
        <fullName evidence="1">ERAP1-like C-terminal domain-containing protein</fullName>
    </recommendedName>
</protein>
<sequence length="115" mass="13455">MYSQDNVRMQDAYIGFGGCASSRVGRDIVWRFLQKNWIKLVERFSENSRFLIVFVESCLSNFVDEKIASQIQSFFDSANISTVTRAVKQVVETIHMRSRVLKRDSKAIEEYFKEK</sequence>
<gene>
    <name evidence="3" type="ORF">BJG266_LOCUS22412</name>
    <name evidence="2" type="ORF">QVE165_LOCUS16349</name>
</gene>
<organism evidence="3 5">
    <name type="scientific">Adineta steineri</name>
    <dbReference type="NCBI Taxonomy" id="433720"/>
    <lineage>
        <taxon>Eukaryota</taxon>
        <taxon>Metazoa</taxon>
        <taxon>Spiralia</taxon>
        <taxon>Gnathifera</taxon>
        <taxon>Rotifera</taxon>
        <taxon>Eurotatoria</taxon>
        <taxon>Bdelloidea</taxon>
        <taxon>Adinetida</taxon>
        <taxon>Adinetidae</taxon>
        <taxon>Adineta</taxon>
    </lineage>
</organism>
<comment type="caution">
    <text evidence="3">The sequence shown here is derived from an EMBL/GenBank/DDBJ whole genome shotgun (WGS) entry which is preliminary data.</text>
</comment>
<accession>A0A814QJ65</accession>
<feature type="domain" description="ERAP1-like C-terminal" evidence="1">
    <location>
        <begin position="3"/>
        <end position="95"/>
    </location>
</feature>
<evidence type="ECO:0000313" key="5">
    <source>
        <dbReference type="Proteomes" id="UP000663877"/>
    </source>
</evidence>
<keyword evidence="4" id="KW-1185">Reference proteome</keyword>
<dbReference type="EMBL" id="CAJNOM010000091">
    <property type="protein sequence ID" value="CAF1027461.1"/>
    <property type="molecule type" value="Genomic_DNA"/>
</dbReference>
<dbReference type="EMBL" id="CAJNOI010000140">
    <property type="protein sequence ID" value="CAF1120165.1"/>
    <property type="molecule type" value="Genomic_DNA"/>
</dbReference>